<name>A0A0R3R366_9BILA</name>
<protein>
    <submittedName>
        <fullName evidence="1">Nitrogenase</fullName>
    </submittedName>
</protein>
<reference evidence="1" key="1">
    <citation type="submission" date="2017-02" db="UniProtKB">
        <authorList>
            <consortium name="WormBaseParasite"/>
        </authorList>
    </citation>
    <scope>IDENTIFICATION</scope>
</reference>
<accession>A0A0R3R366</accession>
<evidence type="ECO:0000313" key="1">
    <source>
        <dbReference type="WBParaSite" id="BTMF_0001445601-mRNA-1"/>
    </source>
</evidence>
<dbReference type="STRING" id="42155.A0A0R3R366"/>
<dbReference type="WBParaSite" id="BTMF_0001445601-mRNA-1">
    <property type="protein sequence ID" value="BTMF_0001445601-mRNA-1"/>
    <property type="gene ID" value="BTMF_0001445601"/>
</dbReference>
<dbReference type="PANTHER" id="PTHR34141">
    <property type="match status" value="1"/>
</dbReference>
<dbReference type="PANTHER" id="PTHR34141:SF1">
    <property type="match status" value="1"/>
</dbReference>
<sequence>LLEFLHVDIQSTGQKSHCVNTCGGHHNALANPYPEVTDLICRLPLPTLIYRLETLNLGDLLRIRYKLLGVCVPQSSIFKVQEENIDTAI</sequence>
<organism evidence="1">
    <name type="scientific">Brugia timori</name>
    <dbReference type="NCBI Taxonomy" id="42155"/>
    <lineage>
        <taxon>Eukaryota</taxon>
        <taxon>Metazoa</taxon>
        <taxon>Ecdysozoa</taxon>
        <taxon>Nematoda</taxon>
        <taxon>Chromadorea</taxon>
        <taxon>Rhabditida</taxon>
        <taxon>Spirurina</taxon>
        <taxon>Spiruromorpha</taxon>
        <taxon>Filarioidea</taxon>
        <taxon>Onchocercidae</taxon>
        <taxon>Brugia</taxon>
    </lineage>
</organism>
<proteinExistence type="predicted"/>
<dbReference type="AlphaFoldDB" id="A0A0R3R366"/>